<proteinExistence type="predicted"/>
<reference evidence="1" key="2">
    <citation type="journal article" date="2023" name="IMA Fungus">
        <title>Comparative genomic study of the Penicillium genus elucidates a diverse pangenome and 15 lateral gene transfer events.</title>
        <authorList>
            <person name="Petersen C."/>
            <person name="Sorensen T."/>
            <person name="Nielsen M.R."/>
            <person name="Sondergaard T.E."/>
            <person name="Sorensen J.L."/>
            <person name="Fitzpatrick D.A."/>
            <person name="Frisvad J.C."/>
            <person name="Nielsen K.L."/>
        </authorList>
    </citation>
    <scope>NUCLEOTIDE SEQUENCE</scope>
    <source>
        <strain evidence="1">IBT 16125</strain>
    </source>
</reference>
<keyword evidence="2" id="KW-1185">Reference proteome</keyword>
<dbReference type="AlphaFoldDB" id="A0AAD6C8I3"/>
<name>A0AAD6C8I3_9EURO</name>
<sequence>MLFRTIQLLYQLLNENSKQTHHILLMIMAVAPASEQVLNAFNEILNLRRAYTYDRQQIFGFLHHVVNNGHLYDIQDCQLPSLRGILAQIEMLCPPDGGDFASPGLEPDQMIKRRLNPEWDSRNPSKASKFLLDPLWHDGVPYWGLFDMLGLFLSIIGVGPSRATKRNFYLPLIAMYAKWCSTLAASVPTMYNCTWIAYGPGKGTFFLGASLKGFRSYPGITGPWSKVIWEGRFSLINDAAMIESGNTMTNCPEQRENKTLIRFGNCAETYPFVHLFHGNPAAVHGIALQRQGVLPTNYEDNLSGSVWQNVRPLCANCRELTEMRRGCVANFDPLADANGVPP</sequence>
<evidence type="ECO:0000313" key="2">
    <source>
        <dbReference type="Proteomes" id="UP001213681"/>
    </source>
</evidence>
<dbReference type="Proteomes" id="UP001213681">
    <property type="component" value="Unassembled WGS sequence"/>
</dbReference>
<comment type="caution">
    <text evidence="1">The sequence shown here is derived from an EMBL/GenBank/DDBJ whole genome shotgun (WGS) entry which is preliminary data.</text>
</comment>
<gene>
    <name evidence="1" type="ORF">N7458_007192</name>
</gene>
<reference evidence="1" key="1">
    <citation type="submission" date="2022-12" db="EMBL/GenBank/DDBJ databases">
        <authorList>
            <person name="Petersen C."/>
        </authorList>
    </citation>
    <scope>NUCLEOTIDE SEQUENCE</scope>
    <source>
        <strain evidence="1">IBT 16125</strain>
    </source>
</reference>
<organism evidence="1 2">
    <name type="scientific">Penicillium daleae</name>
    <dbReference type="NCBI Taxonomy" id="63821"/>
    <lineage>
        <taxon>Eukaryota</taxon>
        <taxon>Fungi</taxon>
        <taxon>Dikarya</taxon>
        <taxon>Ascomycota</taxon>
        <taxon>Pezizomycotina</taxon>
        <taxon>Eurotiomycetes</taxon>
        <taxon>Eurotiomycetidae</taxon>
        <taxon>Eurotiales</taxon>
        <taxon>Aspergillaceae</taxon>
        <taxon>Penicillium</taxon>
    </lineage>
</organism>
<dbReference type="GeneID" id="81600817"/>
<dbReference type="RefSeq" id="XP_056766278.1">
    <property type="nucleotide sequence ID" value="XM_056910574.1"/>
</dbReference>
<accession>A0AAD6C8I3</accession>
<protein>
    <submittedName>
        <fullName evidence="1">Uncharacterized protein</fullName>
    </submittedName>
</protein>
<dbReference type="EMBL" id="JAPVEA010000006">
    <property type="protein sequence ID" value="KAJ5450743.1"/>
    <property type="molecule type" value="Genomic_DNA"/>
</dbReference>
<evidence type="ECO:0000313" key="1">
    <source>
        <dbReference type="EMBL" id="KAJ5450743.1"/>
    </source>
</evidence>